<dbReference type="RefSeq" id="XP_070883025.1">
    <property type="nucleotide sequence ID" value="XM_071029984.1"/>
</dbReference>
<evidence type="ECO:0000313" key="1">
    <source>
        <dbReference type="EMBL" id="KAL2864046.1"/>
    </source>
</evidence>
<evidence type="ECO:0000313" key="2">
    <source>
        <dbReference type="Proteomes" id="UP001610432"/>
    </source>
</evidence>
<reference evidence="1 2" key="1">
    <citation type="submission" date="2024-07" db="EMBL/GenBank/DDBJ databases">
        <title>Section-level genome sequencing and comparative genomics of Aspergillus sections Usti and Cavernicolus.</title>
        <authorList>
            <consortium name="Lawrence Berkeley National Laboratory"/>
            <person name="Nybo J.L."/>
            <person name="Vesth T.C."/>
            <person name="Theobald S."/>
            <person name="Frisvad J.C."/>
            <person name="Larsen T.O."/>
            <person name="Kjaerboelling I."/>
            <person name="Rothschild-Mancinelli K."/>
            <person name="Lyhne E.K."/>
            <person name="Kogle M.E."/>
            <person name="Barry K."/>
            <person name="Clum A."/>
            <person name="Na H."/>
            <person name="Ledsgaard L."/>
            <person name="Lin J."/>
            <person name="Lipzen A."/>
            <person name="Kuo A."/>
            <person name="Riley R."/>
            <person name="Mondo S."/>
            <person name="Labutti K."/>
            <person name="Haridas S."/>
            <person name="Pangalinan J."/>
            <person name="Salamov A.A."/>
            <person name="Simmons B.A."/>
            <person name="Magnuson J.K."/>
            <person name="Chen J."/>
            <person name="Drula E."/>
            <person name="Henrissat B."/>
            <person name="Wiebenga A."/>
            <person name="Lubbers R.J."/>
            <person name="Gomes A.C."/>
            <person name="Macurrencykelacurrency M.R."/>
            <person name="Stajich J."/>
            <person name="Grigoriev I.V."/>
            <person name="Mortensen U.H."/>
            <person name="De Vries R.P."/>
            <person name="Baker S.E."/>
            <person name="Andersen M.R."/>
        </authorList>
    </citation>
    <scope>NUCLEOTIDE SEQUENCE [LARGE SCALE GENOMIC DNA]</scope>
    <source>
        <strain evidence="1 2">CBS 449.75</strain>
    </source>
</reference>
<comment type="caution">
    <text evidence="1">The sequence shown here is derived from an EMBL/GenBank/DDBJ whole genome shotgun (WGS) entry which is preliminary data.</text>
</comment>
<dbReference type="GeneID" id="98145056"/>
<organism evidence="1 2">
    <name type="scientific">Aspergillus lucknowensis</name>
    <dbReference type="NCBI Taxonomy" id="176173"/>
    <lineage>
        <taxon>Eukaryota</taxon>
        <taxon>Fungi</taxon>
        <taxon>Dikarya</taxon>
        <taxon>Ascomycota</taxon>
        <taxon>Pezizomycotina</taxon>
        <taxon>Eurotiomycetes</taxon>
        <taxon>Eurotiomycetidae</taxon>
        <taxon>Eurotiales</taxon>
        <taxon>Aspergillaceae</taxon>
        <taxon>Aspergillus</taxon>
        <taxon>Aspergillus subgen. Nidulantes</taxon>
    </lineage>
</organism>
<protein>
    <submittedName>
        <fullName evidence="1">Uncharacterized protein</fullName>
    </submittedName>
</protein>
<gene>
    <name evidence="1" type="ORF">BJX67DRAFT_362311</name>
</gene>
<dbReference type="EMBL" id="JBFXLQ010000045">
    <property type="protein sequence ID" value="KAL2864046.1"/>
    <property type="molecule type" value="Genomic_DNA"/>
</dbReference>
<keyword evidence="2" id="KW-1185">Reference proteome</keyword>
<sequence length="58" mass="6630">MMPESSLRNADILSRRRKISVPWRRDSGRAFLGCVLNSAESTLARRRSLGWRAVKRAS</sequence>
<name>A0ABR4LHR7_9EURO</name>
<accession>A0ABR4LHR7</accession>
<proteinExistence type="predicted"/>
<dbReference type="Proteomes" id="UP001610432">
    <property type="component" value="Unassembled WGS sequence"/>
</dbReference>